<dbReference type="Pfam" id="PF13577">
    <property type="entry name" value="SnoaL_4"/>
    <property type="match status" value="1"/>
</dbReference>
<dbReference type="Proteomes" id="UP001275440">
    <property type="component" value="Unassembled WGS sequence"/>
</dbReference>
<gene>
    <name evidence="2" type="ORF">F8M49_18770</name>
</gene>
<dbReference type="EMBL" id="WBMO01000001">
    <property type="protein sequence ID" value="MDV2476857.1"/>
    <property type="molecule type" value="Genomic_DNA"/>
</dbReference>
<name>A0ABU3WT18_9NOCA</name>
<keyword evidence="3" id="KW-1185">Reference proteome</keyword>
<dbReference type="SUPFAM" id="SSF54427">
    <property type="entry name" value="NTF2-like"/>
    <property type="match status" value="1"/>
</dbReference>
<evidence type="ECO:0000313" key="2">
    <source>
        <dbReference type="EMBL" id="MDV2476857.1"/>
    </source>
</evidence>
<organism evidence="2 3">
    <name type="scientific">Rhodococcus zopfii</name>
    <dbReference type="NCBI Taxonomy" id="43772"/>
    <lineage>
        <taxon>Bacteria</taxon>
        <taxon>Bacillati</taxon>
        <taxon>Actinomycetota</taxon>
        <taxon>Actinomycetes</taxon>
        <taxon>Mycobacteriales</taxon>
        <taxon>Nocardiaceae</taxon>
        <taxon>Rhodococcus</taxon>
    </lineage>
</organism>
<reference evidence="2 3" key="1">
    <citation type="submission" date="2019-10" db="EMBL/GenBank/DDBJ databases">
        <title>Draft Genome Assembly of Rhodococcus zopfii DSM44189.</title>
        <authorList>
            <person name="Sutton J.M."/>
            <person name="Akob D.M."/>
            <person name="Bushman T.J."/>
        </authorList>
    </citation>
    <scope>NUCLEOTIDE SEQUENCE [LARGE SCALE GENOMIC DNA]</scope>
    <source>
        <strain evidence="2 3">DSM 44189</strain>
    </source>
</reference>
<evidence type="ECO:0000313" key="3">
    <source>
        <dbReference type="Proteomes" id="UP001275440"/>
    </source>
</evidence>
<sequence>MTENTENTSAATPAVTTEIRVAIEQLVAEHHWLLDHGHADRLYTLYAEDAVSVGPLGTMNGRDAIKAWGERRVTQDAGTVRHFSGGTRLAWNDGVLTGTTYYTTFRSTQEDPLRPASVGEFREEYVQVDGEWRIRRREIVPVFGGENAAAHARRLAEGNR</sequence>
<dbReference type="Gene3D" id="3.10.450.50">
    <property type="match status" value="1"/>
</dbReference>
<dbReference type="InterPro" id="IPR037401">
    <property type="entry name" value="SnoaL-like"/>
</dbReference>
<feature type="domain" description="SnoaL-like" evidence="1">
    <location>
        <begin position="17"/>
        <end position="137"/>
    </location>
</feature>
<proteinExistence type="predicted"/>
<dbReference type="CDD" id="cd00531">
    <property type="entry name" value="NTF2_like"/>
    <property type="match status" value="1"/>
</dbReference>
<dbReference type="InterPro" id="IPR032710">
    <property type="entry name" value="NTF2-like_dom_sf"/>
</dbReference>
<comment type="caution">
    <text evidence="2">The sequence shown here is derived from an EMBL/GenBank/DDBJ whole genome shotgun (WGS) entry which is preliminary data.</text>
</comment>
<protein>
    <submittedName>
        <fullName evidence="2">Nuclear transport factor 2 family protein</fullName>
    </submittedName>
</protein>
<accession>A0ABU3WT18</accession>
<evidence type="ECO:0000259" key="1">
    <source>
        <dbReference type="Pfam" id="PF13577"/>
    </source>
</evidence>